<evidence type="ECO:0000313" key="4">
    <source>
        <dbReference type="Proteomes" id="UP001299068"/>
    </source>
</evidence>
<dbReference type="CDD" id="cd14360">
    <property type="entry name" value="UBA_NAC_like_bac"/>
    <property type="match status" value="1"/>
</dbReference>
<dbReference type="EMBL" id="JAIKTU010000001">
    <property type="protein sequence ID" value="MBY0754150.1"/>
    <property type="molecule type" value="Genomic_DNA"/>
</dbReference>
<evidence type="ECO:0000256" key="2">
    <source>
        <dbReference type="SAM" id="Phobius"/>
    </source>
</evidence>
<dbReference type="SUPFAM" id="SSF46934">
    <property type="entry name" value="UBA-like"/>
    <property type="match status" value="1"/>
</dbReference>
<dbReference type="InterPro" id="IPR009060">
    <property type="entry name" value="UBA-like_sf"/>
</dbReference>
<name>A0ABS7KTK9_CLOSR</name>
<keyword evidence="2" id="KW-0812">Transmembrane</keyword>
<evidence type="ECO:0000256" key="1">
    <source>
        <dbReference type="SAM" id="MobiDB-lite"/>
    </source>
</evidence>
<feature type="region of interest" description="Disordered" evidence="1">
    <location>
        <begin position="55"/>
        <end position="78"/>
    </location>
</feature>
<sequence>MERNEMIEILTKKVNISCEEAQEVLEKCNWDLLDSIIYLERSGKVENNETTAIIEMKKEDQEKEESQENKEDNKEHDEKFGGIGEVVGRVFKFLGKILKKGNNHFFEVRKENEKPIRISLTISVLLLVVLSVPSIILLIVGLFCGYKYSISGPNVNYDGVNNIFEEVSKSAENIKSDFKEGYEK</sequence>
<keyword evidence="4" id="KW-1185">Reference proteome</keyword>
<reference evidence="3 4" key="1">
    <citation type="journal article" date="2021" name="Cell Host Microbe">
        <title>in vivo commensal control of Clostridioides difficile virulence.</title>
        <authorList>
            <person name="Girinathan B.P."/>
            <person name="Dibenedetto N."/>
            <person name="Worley J.N."/>
            <person name="Peltier J."/>
            <person name="Arrieta-Ortiz M.L."/>
            <person name="Rupa Christinal Immanuel S."/>
            <person name="Lavin R."/>
            <person name="Delaney M.L."/>
            <person name="Cummins C."/>
            <person name="Hoffmann M."/>
            <person name="Luo Y."/>
            <person name="Gonzalez-Escalona N."/>
            <person name="Allard M."/>
            <person name="Onderdonk A.B."/>
            <person name="Gerber G.K."/>
            <person name="Sonenshein A.L."/>
            <person name="Baliga N."/>
            <person name="Dupuy B."/>
            <person name="Bry L."/>
        </authorList>
    </citation>
    <scope>NUCLEOTIDE SEQUENCE [LARGE SCALE GENOMIC DNA]</scope>
    <source>
        <strain evidence="3 4">DSM 599</strain>
    </source>
</reference>
<keyword evidence="2" id="KW-0472">Membrane</keyword>
<protein>
    <submittedName>
        <fullName evidence="3">DUF4342 domain-containing protein</fullName>
    </submittedName>
</protein>
<keyword evidence="2" id="KW-1133">Transmembrane helix</keyword>
<gene>
    <name evidence="3" type="ORF">K5V21_01645</name>
</gene>
<feature type="transmembrane region" description="Helical" evidence="2">
    <location>
        <begin position="118"/>
        <end position="143"/>
    </location>
</feature>
<organism evidence="3 4">
    <name type="scientific">Clostridium sardiniense</name>
    <name type="common">Clostridium absonum</name>
    <dbReference type="NCBI Taxonomy" id="29369"/>
    <lineage>
        <taxon>Bacteria</taxon>
        <taxon>Bacillati</taxon>
        <taxon>Bacillota</taxon>
        <taxon>Clostridia</taxon>
        <taxon>Eubacteriales</taxon>
        <taxon>Clostridiaceae</taxon>
        <taxon>Clostridium</taxon>
    </lineage>
</organism>
<evidence type="ECO:0000313" key="3">
    <source>
        <dbReference type="EMBL" id="MBY0754150.1"/>
    </source>
</evidence>
<proteinExistence type="predicted"/>
<comment type="caution">
    <text evidence="3">The sequence shown here is derived from an EMBL/GenBank/DDBJ whole genome shotgun (WGS) entry which is preliminary data.</text>
</comment>
<dbReference type="RefSeq" id="WP_221858570.1">
    <property type="nucleotide sequence ID" value="NZ_JAIKTU010000001.1"/>
</dbReference>
<accession>A0ABS7KTK9</accession>
<dbReference type="Proteomes" id="UP001299068">
    <property type="component" value="Unassembled WGS sequence"/>
</dbReference>